<organism evidence="1 2">
    <name type="scientific">Austropuccinia psidii MF-1</name>
    <dbReference type="NCBI Taxonomy" id="1389203"/>
    <lineage>
        <taxon>Eukaryota</taxon>
        <taxon>Fungi</taxon>
        <taxon>Dikarya</taxon>
        <taxon>Basidiomycota</taxon>
        <taxon>Pucciniomycotina</taxon>
        <taxon>Pucciniomycetes</taxon>
        <taxon>Pucciniales</taxon>
        <taxon>Sphaerophragmiaceae</taxon>
        <taxon>Austropuccinia</taxon>
    </lineage>
</organism>
<evidence type="ECO:0000313" key="2">
    <source>
        <dbReference type="Proteomes" id="UP000765509"/>
    </source>
</evidence>
<gene>
    <name evidence="1" type="ORF">O181_039469</name>
</gene>
<reference evidence="1" key="1">
    <citation type="submission" date="2021-03" db="EMBL/GenBank/DDBJ databases">
        <title>Draft genome sequence of rust myrtle Austropuccinia psidii MF-1, a brazilian biotype.</title>
        <authorList>
            <person name="Quecine M.C."/>
            <person name="Pachon D.M.R."/>
            <person name="Bonatelli M.L."/>
            <person name="Correr F.H."/>
            <person name="Franceschini L.M."/>
            <person name="Leite T.F."/>
            <person name="Margarido G.R.A."/>
            <person name="Almeida C.A."/>
            <person name="Ferrarezi J.A."/>
            <person name="Labate C.A."/>
        </authorList>
    </citation>
    <scope>NUCLEOTIDE SEQUENCE</scope>
    <source>
        <strain evidence="1">MF-1</strain>
    </source>
</reference>
<keyword evidence="2" id="KW-1185">Reference proteome</keyword>
<sequence length="105" mass="11786">MNLEVTISQPCIDLRLSDAAGLIKDRIMAPQEHINPLLFFIDYLTERDTSLPKSAASFRNTHLDPGPSHSRHNSCLYQAMASNDESSSEFLLNSNNYVVEEESCL</sequence>
<evidence type="ECO:0000313" key="1">
    <source>
        <dbReference type="EMBL" id="MBW0499754.1"/>
    </source>
</evidence>
<protein>
    <submittedName>
        <fullName evidence="1">Uncharacterized protein</fullName>
    </submittedName>
</protein>
<comment type="caution">
    <text evidence="1">The sequence shown here is derived from an EMBL/GenBank/DDBJ whole genome shotgun (WGS) entry which is preliminary data.</text>
</comment>
<name>A0A9Q3DAI2_9BASI</name>
<proteinExistence type="predicted"/>
<accession>A0A9Q3DAI2</accession>
<dbReference type="EMBL" id="AVOT02015433">
    <property type="protein sequence ID" value="MBW0499754.1"/>
    <property type="molecule type" value="Genomic_DNA"/>
</dbReference>
<dbReference type="AlphaFoldDB" id="A0A9Q3DAI2"/>
<dbReference type="Proteomes" id="UP000765509">
    <property type="component" value="Unassembled WGS sequence"/>
</dbReference>